<comment type="function">
    <text evidence="8">Digests double-stranded RNA. Involved in the processing of primary rRNA transcript to yield the immediate precursors to the large and small rRNAs (23S and 16S). Processes some mRNAs, and tRNAs when they are encoded in the rRNA operon. Processes pre-crRNA and tracrRNA of type II CRISPR loci if present in the organism.</text>
</comment>
<evidence type="ECO:0000256" key="7">
    <source>
        <dbReference type="ARBA" id="ARBA00022884"/>
    </source>
</evidence>
<comment type="similarity">
    <text evidence="2">Belongs to the ribonuclease III family.</text>
</comment>
<dbReference type="InterPro" id="IPR011907">
    <property type="entry name" value="RNase_III"/>
</dbReference>
<evidence type="ECO:0000256" key="8">
    <source>
        <dbReference type="HAMAP-Rule" id="MF_00104"/>
    </source>
</evidence>
<keyword evidence="8" id="KW-0479">Metal-binding</keyword>
<feature type="binding site" evidence="8">
    <location>
        <position position="51"/>
    </location>
    <ligand>
        <name>Mg(2+)</name>
        <dbReference type="ChEBI" id="CHEBI:18420"/>
    </ligand>
</feature>
<dbReference type="Gene3D" id="3.30.160.20">
    <property type="match status" value="1"/>
</dbReference>
<evidence type="ECO:0000256" key="5">
    <source>
        <dbReference type="ARBA" id="ARBA00022759"/>
    </source>
</evidence>
<feature type="domain" description="DRBM" evidence="9">
    <location>
        <begin position="163"/>
        <end position="232"/>
    </location>
</feature>
<sequence>MTSTDRDTGLDRLSDRLGYSFADPRLLRQALTHSSAAGHQRSEVVSYERLEFLGDRVLGLIVADLLLDRFPDEPEGALARRHAFLVSREALAEVARGLGLGEFLHVSRGEAEGGGRDNPTMLADVCEAVIGALYRDSGLEAARGFVVPTWEPLVRQDRKPPQDSKTALQEWAQGRGLPLPSYTVVDRSGPPHDPQFTVEAAVDSHEGARGQGKSKRLAEQDAATQLLQRLKNA</sequence>
<comment type="caution">
    <text evidence="11">The sequence shown here is derived from an EMBL/GenBank/DDBJ whole genome shotgun (WGS) entry which is preliminary data.</text>
</comment>
<dbReference type="PANTHER" id="PTHR11207">
    <property type="entry name" value="RIBONUCLEASE III"/>
    <property type="match status" value="1"/>
</dbReference>
<dbReference type="CDD" id="cd10845">
    <property type="entry name" value="DSRM_RNAse_III_family"/>
    <property type="match status" value="1"/>
</dbReference>
<feature type="binding site" evidence="8">
    <location>
        <position position="124"/>
    </location>
    <ligand>
        <name>Mg(2+)</name>
        <dbReference type="ChEBI" id="CHEBI:18420"/>
    </ligand>
</feature>
<dbReference type="EMBL" id="NRRL01000016">
    <property type="protein sequence ID" value="MBK1668061.1"/>
    <property type="molecule type" value="Genomic_DNA"/>
</dbReference>
<evidence type="ECO:0000313" key="12">
    <source>
        <dbReference type="Proteomes" id="UP001296873"/>
    </source>
</evidence>
<comment type="subunit">
    <text evidence="8">Homodimer.</text>
</comment>
<accession>A0ABS1DDQ4</accession>
<dbReference type="InterPro" id="IPR000999">
    <property type="entry name" value="RNase_III_dom"/>
</dbReference>
<keyword evidence="12" id="KW-1185">Reference proteome</keyword>
<keyword evidence="5 8" id="KW-0255">Endonuclease</keyword>
<dbReference type="NCBIfam" id="TIGR02191">
    <property type="entry name" value="RNaseIII"/>
    <property type="match status" value="1"/>
</dbReference>
<comment type="subcellular location">
    <subcellularLocation>
        <location evidence="8">Cytoplasm</location>
    </subcellularLocation>
</comment>
<dbReference type="RefSeq" id="WP_200340229.1">
    <property type="nucleotide sequence ID" value="NZ_NRRL01000016.1"/>
</dbReference>
<feature type="active site" evidence="8">
    <location>
        <position position="127"/>
    </location>
</feature>
<evidence type="ECO:0000256" key="3">
    <source>
        <dbReference type="ARBA" id="ARBA00022664"/>
    </source>
</evidence>
<evidence type="ECO:0000259" key="10">
    <source>
        <dbReference type="PROSITE" id="PS50142"/>
    </source>
</evidence>
<dbReference type="Pfam" id="PF00035">
    <property type="entry name" value="dsrm"/>
    <property type="match status" value="1"/>
</dbReference>
<dbReference type="InterPro" id="IPR014720">
    <property type="entry name" value="dsRBD_dom"/>
</dbReference>
<evidence type="ECO:0000256" key="4">
    <source>
        <dbReference type="ARBA" id="ARBA00022722"/>
    </source>
</evidence>
<reference evidence="11 12" key="1">
    <citation type="journal article" date="2020" name="Microorganisms">
        <title>Osmotic Adaptation and Compatible Solute Biosynthesis of Phototrophic Bacteria as Revealed from Genome Analyses.</title>
        <authorList>
            <person name="Imhoff J.F."/>
            <person name="Rahn T."/>
            <person name="Kunzel S."/>
            <person name="Keller A."/>
            <person name="Neulinger S.C."/>
        </authorList>
    </citation>
    <scope>NUCLEOTIDE SEQUENCE [LARGE SCALE GENOMIC DNA]</scope>
    <source>
        <strain evidence="11 12">DSM 9895</strain>
    </source>
</reference>
<feature type="active site" evidence="8">
    <location>
        <position position="55"/>
    </location>
</feature>
<keyword evidence="8" id="KW-0699">rRNA-binding</keyword>
<name>A0ABS1DDQ4_9PROT</name>
<keyword evidence="4 8" id="KW-0540">Nuclease</keyword>
<evidence type="ECO:0000313" key="11">
    <source>
        <dbReference type="EMBL" id="MBK1668061.1"/>
    </source>
</evidence>
<dbReference type="SUPFAM" id="SSF54768">
    <property type="entry name" value="dsRNA-binding domain-like"/>
    <property type="match status" value="1"/>
</dbReference>
<evidence type="ECO:0000256" key="1">
    <source>
        <dbReference type="ARBA" id="ARBA00000109"/>
    </source>
</evidence>
<dbReference type="EC" id="3.1.26.3" evidence="8"/>
<dbReference type="PROSITE" id="PS00517">
    <property type="entry name" value="RNASE_3_1"/>
    <property type="match status" value="1"/>
</dbReference>
<proteinExistence type="inferred from homology"/>
<keyword evidence="6 8" id="KW-0378">Hydrolase</keyword>
<evidence type="ECO:0000256" key="6">
    <source>
        <dbReference type="ARBA" id="ARBA00022801"/>
    </source>
</evidence>
<dbReference type="Proteomes" id="UP001296873">
    <property type="component" value="Unassembled WGS sequence"/>
</dbReference>
<comment type="cofactor">
    <cofactor evidence="8">
        <name>Mg(2+)</name>
        <dbReference type="ChEBI" id="CHEBI:18420"/>
    </cofactor>
</comment>
<gene>
    <name evidence="8 11" type="primary">rnc</name>
    <name evidence="11" type="ORF">CKO28_08425</name>
</gene>
<dbReference type="HAMAP" id="MF_00104">
    <property type="entry name" value="RNase_III"/>
    <property type="match status" value="1"/>
</dbReference>
<dbReference type="SUPFAM" id="SSF69065">
    <property type="entry name" value="RNase III domain-like"/>
    <property type="match status" value="1"/>
</dbReference>
<keyword evidence="8" id="KW-0963">Cytoplasm</keyword>
<dbReference type="PANTHER" id="PTHR11207:SF0">
    <property type="entry name" value="RIBONUCLEASE 3"/>
    <property type="match status" value="1"/>
</dbReference>
<comment type="catalytic activity">
    <reaction evidence="1 8">
        <text>Endonucleolytic cleavage to 5'-phosphomonoester.</text>
        <dbReference type="EC" id="3.1.26.3"/>
    </reaction>
</comment>
<protein>
    <recommendedName>
        <fullName evidence="8">Ribonuclease 3</fullName>
        <ecNumber evidence="8">3.1.26.3</ecNumber>
    </recommendedName>
    <alternativeName>
        <fullName evidence="8">Ribonuclease III</fullName>
        <shortName evidence="8">RNase III</shortName>
    </alternativeName>
</protein>
<keyword evidence="8" id="KW-0698">rRNA processing</keyword>
<dbReference type="PROSITE" id="PS50137">
    <property type="entry name" value="DS_RBD"/>
    <property type="match status" value="1"/>
</dbReference>
<dbReference type="CDD" id="cd00593">
    <property type="entry name" value="RIBOc"/>
    <property type="match status" value="1"/>
</dbReference>
<dbReference type="Gene3D" id="1.10.1520.10">
    <property type="entry name" value="Ribonuclease III domain"/>
    <property type="match status" value="1"/>
</dbReference>
<keyword evidence="7 8" id="KW-0694">RNA-binding</keyword>
<dbReference type="SMART" id="SM00358">
    <property type="entry name" value="DSRM"/>
    <property type="match status" value="1"/>
</dbReference>
<keyword evidence="3 8" id="KW-0507">mRNA processing</keyword>
<keyword evidence="8" id="KW-0819">tRNA processing</keyword>
<feature type="binding site" evidence="8">
    <location>
        <position position="127"/>
    </location>
    <ligand>
        <name>Mg(2+)</name>
        <dbReference type="ChEBI" id="CHEBI:18420"/>
    </ligand>
</feature>
<keyword evidence="8" id="KW-0460">Magnesium</keyword>
<dbReference type="PROSITE" id="PS50142">
    <property type="entry name" value="RNASE_3_2"/>
    <property type="match status" value="1"/>
</dbReference>
<organism evidence="11 12">
    <name type="scientific">Rhodovibrio sodomensis</name>
    <dbReference type="NCBI Taxonomy" id="1088"/>
    <lineage>
        <taxon>Bacteria</taxon>
        <taxon>Pseudomonadati</taxon>
        <taxon>Pseudomonadota</taxon>
        <taxon>Alphaproteobacteria</taxon>
        <taxon>Rhodospirillales</taxon>
        <taxon>Rhodovibrionaceae</taxon>
        <taxon>Rhodovibrio</taxon>
    </lineage>
</organism>
<evidence type="ECO:0000259" key="9">
    <source>
        <dbReference type="PROSITE" id="PS50137"/>
    </source>
</evidence>
<dbReference type="Pfam" id="PF14622">
    <property type="entry name" value="Ribonucleas_3_3"/>
    <property type="match status" value="1"/>
</dbReference>
<feature type="domain" description="RNase III" evidence="10">
    <location>
        <begin position="10"/>
        <end position="138"/>
    </location>
</feature>
<dbReference type="SMART" id="SM00535">
    <property type="entry name" value="RIBOc"/>
    <property type="match status" value="1"/>
</dbReference>
<evidence type="ECO:0000256" key="2">
    <source>
        <dbReference type="ARBA" id="ARBA00010183"/>
    </source>
</evidence>
<dbReference type="InterPro" id="IPR036389">
    <property type="entry name" value="RNase_III_sf"/>
</dbReference>